<dbReference type="Proteomes" id="UP000587527">
    <property type="component" value="Unassembled WGS sequence"/>
</dbReference>
<feature type="region of interest" description="Disordered" evidence="2">
    <location>
        <begin position="166"/>
        <end position="191"/>
    </location>
</feature>
<evidence type="ECO:0000259" key="4">
    <source>
        <dbReference type="PROSITE" id="PS50072"/>
    </source>
</evidence>
<sequence length="295" mass="30196">MASSRTRARKLAREKLDRQLARRADVTRRNRRIRAGVGAGLSVILVGLGATWLLGGFDAKPEPAAAPVQCVWQEQNTEANTDLKPVGAPATSGLAETGTAAMTLTLSTGAVQVALDQANSPCAAASIGYLAGKQFYDNTSCFELQHAKDVYSLRCGDPSASGKGGPSYTFANELTIPPADPAASPSPSASADAGTVTLKAGTVAMLPNVSGSQFIIFYKDSKVEMGKYSLVGQVSGGLDIISKIAAAGTVANASGEDTKPKSDVKIQTVAVVPGTEQPPATTPSSTPAATPSTKS</sequence>
<evidence type="ECO:0000256" key="2">
    <source>
        <dbReference type="SAM" id="MobiDB-lite"/>
    </source>
</evidence>
<evidence type="ECO:0000313" key="5">
    <source>
        <dbReference type="EMBL" id="MBB5873060.1"/>
    </source>
</evidence>
<feature type="compositionally biased region" description="Low complexity" evidence="2">
    <location>
        <begin position="181"/>
        <end position="191"/>
    </location>
</feature>
<dbReference type="Pfam" id="PF00160">
    <property type="entry name" value="Pro_isomerase"/>
    <property type="match status" value="1"/>
</dbReference>
<keyword evidence="3" id="KW-0812">Transmembrane</keyword>
<keyword evidence="6" id="KW-1185">Reference proteome</keyword>
<dbReference type="PANTHER" id="PTHR45625:SF3">
    <property type="entry name" value="PEPTIDYL-PROLYL CIS-TRANS ISOMERASE B-RELATED"/>
    <property type="match status" value="1"/>
</dbReference>
<organism evidence="5 6">
    <name type="scientific">Allocatelliglobosispora scoriae</name>
    <dbReference type="NCBI Taxonomy" id="643052"/>
    <lineage>
        <taxon>Bacteria</taxon>
        <taxon>Bacillati</taxon>
        <taxon>Actinomycetota</taxon>
        <taxon>Actinomycetes</taxon>
        <taxon>Micromonosporales</taxon>
        <taxon>Micromonosporaceae</taxon>
        <taxon>Allocatelliglobosispora</taxon>
    </lineage>
</organism>
<dbReference type="PANTHER" id="PTHR45625">
    <property type="entry name" value="PEPTIDYL-PROLYL CIS-TRANS ISOMERASE-RELATED"/>
    <property type="match status" value="1"/>
</dbReference>
<dbReference type="Gene3D" id="2.40.100.10">
    <property type="entry name" value="Cyclophilin-like"/>
    <property type="match status" value="1"/>
</dbReference>
<dbReference type="PROSITE" id="PS50072">
    <property type="entry name" value="CSA_PPIASE_2"/>
    <property type="match status" value="1"/>
</dbReference>
<name>A0A841C262_9ACTN</name>
<dbReference type="RefSeq" id="WP_184843645.1">
    <property type="nucleotide sequence ID" value="NZ_JACHMN010000003.1"/>
</dbReference>
<gene>
    <name evidence="5" type="ORF">F4553_006494</name>
</gene>
<dbReference type="EMBL" id="JACHMN010000003">
    <property type="protein sequence ID" value="MBB5873060.1"/>
    <property type="molecule type" value="Genomic_DNA"/>
</dbReference>
<keyword evidence="5" id="KW-0413">Isomerase</keyword>
<evidence type="ECO:0000313" key="6">
    <source>
        <dbReference type="Proteomes" id="UP000587527"/>
    </source>
</evidence>
<accession>A0A841C262</accession>
<dbReference type="AlphaFoldDB" id="A0A841C262"/>
<evidence type="ECO:0000256" key="3">
    <source>
        <dbReference type="SAM" id="Phobius"/>
    </source>
</evidence>
<feature type="region of interest" description="Disordered" evidence="2">
    <location>
        <begin position="272"/>
        <end position="295"/>
    </location>
</feature>
<proteinExistence type="predicted"/>
<dbReference type="InterPro" id="IPR044666">
    <property type="entry name" value="Cyclophilin_A-like"/>
</dbReference>
<dbReference type="GO" id="GO:0003755">
    <property type="term" value="F:peptidyl-prolyl cis-trans isomerase activity"/>
    <property type="evidence" value="ECO:0007669"/>
    <property type="project" value="UniProtKB-EC"/>
</dbReference>
<feature type="compositionally biased region" description="Low complexity" evidence="2">
    <location>
        <begin position="278"/>
        <end position="295"/>
    </location>
</feature>
<dbReference type="InterPro" id="IPR002130">
    <property type="entry name" value="Cyclophilin-type_PPIase_dom"/>
</dbReference>
<comment type="function">
    <text evidence="1">PPIases accelerate the folding of proteins. It catalyzes the cis-trans isomerization of proline imidic peptide bonds in oligopeptides.</text>
</comment>
<keyword evidence="3" id="KW-0472">Membrane</keyword>
<keyword evidence="3" id="KW-1133">Transmembrane helix</keyword>
<dbReference type="EC" id="5.2.1.8" evidence="5"/>
<dbReference type="SUPFAM" id="SSF50891">
    <property type="entry name" value="Cyclophilin-like"/>
    <property type="match status" value="1"/>
</dbReference>
<feature type="domain" description="PPIase cyclophilin-type" evidence="4">
    <location>
        <begin position="102"/>
        <end position="271"/>
    </location>
</feature>
<protein>
    <submittedName>
        <fullName evidence="5">Peptidyl-prolyl cis-trans isomerase B (Cyclophilin B)</fullName>
        <ecNumber evidence="5">5.2.1.8</ecNumber>
    </submittedName>
</protein>
<reference evidence="5 6" key="1">
    <citation type="submission" date="2020-08" db="EMBL/GenBank/DDBJ databases">
        <title>Sequencing the genomes of 1000 actinobacteria strains.</title>
        <authorList>
            <person name="Klenk H.-P."/>
        </authorList>
    </citation>
    <scope>NUCLEOTIDE SEQUENCE [LARGE SCALE GENOMIC DNA]</scope>
    <source>
        <strain evidence="5 6">DSM 45362</strain>
    </source>
</reference>
<comment type="caution">
    <text evidence="5">The sequence shown here is derived from an EMBL/GenBank/DDBJ whole genome shotgun (WGS) entry which is preliminary data.</text>
</comment>
<dbReference type="InterPro" id="IPR029000">
    <property type="entry name" value="Cyclophilin-like_dom_sf"/>
</dbReference>
<feature type="transmembrane region" description="Helical" evidence="3">
    <location>
        <begin position="33"/>
        <end position="54"/>
    </location>
</feature>
<evidence type="ECO:0000256" key="1">
    <source>
        <dbReference type="ARBA" id="ARBA00002388"/>
    </source>
</evidence>